<proteinExistence type="predicted"/>
<sequence length="51" mass="6014">MCRSRGTEATVPKKNHESLGMGAVVAREELRDWRCRHRIFFYFLENSSILD</sequence>
<protein>
    <submittedName>
        <fullName evidence="1">Uncharacterized protein</fullName>
    </submittedName>
</protein>
<evidence type="ECO:0000313" key="2">
    <source>
        <dbReference type="Proteomes" id="UP001054252"/>
    </source>
</evidence>
<evidence type="ECO:0000313" key="1">
    <source>
        <dbReference type="EMBL" id="GKV15783.1"/>
    </source>
</evidence>
<name>A0AAV5JWY9_9ROSI</name>
<dbReference type="EMBL" id="BPVZ01000044">
    <property type="protein sequence ID" value="GKV15783.1"/>
    <property type="molecule type" value="Genomic_DNA"/>
</dbReference>
<accession>A0AAV5JWY9</accession>
<gene>
    <name evidence="1" type="ORF">SLEP1_g26534</name>
</gene>
<comment type="caution">
    <text evidence="1">The sequence shown here is derived from an EMBL/GenBank/DDBJ whole genome shotgun (WGS) entry which is preliminary data.</text>
</comment>
<dbReference type="AlphaFoldDB" id="A0AAV5JWY9"/>
<organism evidence="1 2">
    <name type="scientific">Rubroshorea leprosula</name>
    <dbReference type="NCBI Taxonomy" id="152421"/>
    <lineage>
        <taxon>Eukaryota</taxon>
        <taxon>Viridiplantae</taxon>
        <taxon>Streptophyta</taxon>
        <taxon>Embryophyta</taxon>
        <taxon>Tracheophyta</taxon>
        <taxon>Spermatophyta</taxon>
        <taxon>Magnoliopsida</taxon>
        <taxon>eudicotyledons</taxon>
        <taxon>Gunneridae</taxon>
        <taxon>Pentapetalae</taxon>
        <taxon>rosids</taxon>
        <taxon>malvids</taxon>
        <taxon>Malvales</taxon>
        <taxon>Dipterocarpaceae</taxon>
        <taxon>Rubroshorea</taxon>
    </lineage>
</organism>
<dbReference type="Proteomes" id="UP001054252">
    <property type="component" value="Unassembled WGS sequence"/>
</dbReference>
<reference evidence="1 2" key="1">
    <citation type="journal article" date="2021" name="Commun. Biol.">
        <title>The genome of Shorea leprosula (Dipterocarpaceae) highlights the ecological relevance of drought in aseasonal tropical rainforests.</title>
        <authorList>
            <person name="Ng K.K.S."/>
            <person name="Kobayashi M.J."/>
            <person name="Fawcett J.A."/>
            <person name="Hatakeyama M."/>
            <person name="Paape T."/>
            <person name="Ng C.H."/>
            <person name="Ang C.C."/>
            <person name="Tnah L.H."/>
            <person name="Lee C.T."/>
            <person name="Nishiyama T."/>
            <person name="Sese J."/>
            <person name="O'Brien M.J."/>
            <person name="Copetti D."/>
            <person name="Mohd Noor M.I."/>
            <person name="Ong R.C."/>
            <person name="Putra M."/>
            <person name="Sireger I.Z."/>
            <person name="Indrioko S."/>
            <person name="Kosugi Y."/>
            <person name="Izuno A."/>
            <person name="Isagi Y."/>
            <person name="Lee S.L."/>
            <person name="Shimizu K.K."/>
        </authorList>
    </citation>
    <scope>NUCLEOTIDE SEQUENCE [LARGE SCALE GENOMIC DNA]</scope>
    <source>
        <strain evidence="1">214</strain>
    </source>
</reference>
<keyword evidence="2" id="KW-1185">Reference proteome</keyword>